<geneLocation type="plasmid" evidence="2 3">
    <name>unnamed5</name>
</geneLocation>
<dbReference type="AlphaFoldDB" id="A0A975DLA4"/>
<evidence type="ECO:0008006" key="4">
    <source>
        <dbReference type="Google" id="ProtNLM"/>
    </source>
</evidence>
<keyword evidence="2" id="KW-0614">Plasmid</keyword>
<organism evidence="2 3">
    <name type="scientific">Pseudoalteromonas xiamenensis</name>
    <dbReference type="NCBI Taxonomy" id="882626"/>
    <lineage>
        <taxon>Bacteria</taxon>
        <taxon>Pseudomonadati</taxon>
        <taxon>Pseudomonadota</taxon>
        <taxon>Gammaproteobacteria</taxon>
        <taxon>Alteromonadales</taxon>
        <taxon>Pseudoalteromonadaceae</taxon>
        <taxon>Pseudoalteromonas</taxon>
    </lineage>
</organism>
<protein>
    <recommendedName>
        <fullName evidence="4">Transmembrane protein (PGPGW)</fullName>
    </recommendedName>
</protein>
<evidence type="ECO:0000256" key="1">
    <source>
        <dbReference type="SAM" id="Phobius"/>
    </source>
</evidence>
<gene>
    <name evidence="2" type="ORF">J5O05_20565</name>
</gene>
<dbReference type="KEGG" id="pxi:J5O05_20565"/>
<keyword evidence="1" id="KW-1133">Transmembrane helix</keyword>
<reference evidence="2" key="1">
    <citation type="submission" date="2021-03" db="EMBL/GenBank/DDBJ databases">
        <title>Complete Genome of Pseudoalteromonas xiamenensis STKMTI.2, a new potential marine bacterium producing anti-Vibrio compounds.</title>
        <authorList>
            <person name="Handayani D.P."/>
            <person name="Isnansetyo A."/>
            <person name="Istiqomah I."/>
            <person name="Jumina J."/>
        </authorList>
    </citation>
    <scope>NUCLEOTIDE SEQUENCE</scope>
    <source>
        <strain evidence="2">STKMTI.2</strain>
        <plasmid evidence="2">unnamed5</plasmid>
    </source>
</reference>
<dbReference type="EMBL" id="CP072135">
    <property type="protein sequence ID" value="QTH73190.1"/>
    <property type="molecule type" value="Genomic_DNA"/>
</dbReference>
<proteinExistence type="predicted"/>
<dbReference type="Proteomes" id="UP000664904">
    <property type="component" value="Plasmid unnamed5"/>
</dbReference>
<evidence type="ECO:0000313" key="3">
    <source>
        <dbReference type="Proteomes" id="UP000664904"/>
    </source>
</evidence>
<feature type="transmembrane region" description="Helical" evidence="1">
    <location>
        <begin position="12"/>
        <end position="41"/>
    </location>
</feature>
<accession>A0A975DLA4</accession>
<sequence>MKKAKYYLLGTLFIVLALVFIVVPGPSILFLLAALVCFSMVNENAKQYLRKAQKAFKEASIKLDKRLK</sequence>
<dbReference type="Pfam" id="PF09656">
    <property type="entry name" value="PGPGW"/>
    <property type="match status" value="1"/>
</dbReference>
<evidence type="ECO:0000313" key="2">
    <source>
        <dbReference type="EMBL" id="QTH73190.1"/>
    </source>
</evidence>
<keyword evidence="1" id="KW-0812">Transmembrane</keyword>
<keyword evidence="1" id="KW-0472">Membrane</keyword>
<keyword evidence="3" id="KW-1185">Reference proteome</keyword>
<dbReference type="RefSeq" id="WP_208844809.1">
    <property type="nucleotide sequence ID" value="NZ_CP072135.1"/>
</dbReference>
<dbReference type="InterPro" id="IPR019099">
    <property type="entry name" value="Uncharacterised_PGPGW_TM"/>
</dbReference>
<name>A0A975DLA4_9GAMM</name>